<dbReference type="RefSeq" id="WP_307334943.1">
    <property type="nucleotide sequence ID" value="NZ_JAUSUQ010000001.1"/>
</dbReference>
<evidence type="ECO:0008006" key="4">
    <source>
        <dbReference type="Google" id="ProtNLM"/>
    </source>
</evidence>
<feature type="transmembrane region" description="Helical" evidence="1">
    <location>
        <begin position="37"/>
        <end position="59"/>
    </location>
</feature>
<accession>A0ABU0CP46</accession>
<dbReference type="EMBL" id="JAUSUQ010000001">
    <property type="protein sequence ID" value="MDQ0337666.1"/>
    <property type="molecule type" value="Genomic_DNA"/>
</dbReference>
<keyword evidence="3" id="KW-1185">Reference proteome</keyword>
<evidence type="ECO:0000313" key="3">
    <source>
        <dbReference type="Proteomes" id="UP001232445"/>
    </source>
</evidence>
<dbReference type="InterPro" id="IPR020076">
    <property type="entry name" value="DUF2768"/>
</dbReference>
<protein>
    <recommendedName>
        <fullName evidence="4">DUF2768 domain-containing protein</fullName>
    </recommendedName>
</protein>
<keyword evidence="1" id="KW-0472">Membrane</keyword>
<name>A0ABU0CP46_9BACI</name>
<evidence type="ECO:0000313" key="2">
    <source>
        <dbReference type="EMBL" id="MDQ0337666.1"/>
    </source>
</evidence>
<gene>
    <name evidence="2" type="ORF">J2S00_000436</name>
</gene>
<feature type="transmembrane region" description="Helical" evidence="1">
    <location>
        <begin position="6"/>
        <end position="25"/>
    </location>
</feature>
<organism evidence="2 3">
    <name type="scientific">Caldalkalibacillus uzonensis</name>
    <dbReference type="NCBI Taxonomy" id="353224"/>
    <lineage>
        <taxon>Bacteria</taxon>
        <taxon>Bacillati</taxon>
        <taxon>Bacillota</taxon>
        <taxon>Bacilli</taxon>
        <taxon>Bacillales</taxon>
        <taxon>Bacillaceae</taxon>
        <taxon>Caldalkalibacillus</taxon>
    </lineage>
</organism>
<dbReference type="Proteomes" id="UP001232445">
    <property type="component" value="Unassembled WGS sequence"/>
</dbReference>
<reference evidence="2 3" key="1">
    <citation type="submission" date="2023-07" db="EMBL/GenBank/DDBJ databases">
        <title>Genomic Encyclopedia of Type Strains, Phase IV (KMG-IV): sequencing the most valuable type-strain genomes for metagenomic binning, comparative biology and taxonomic classification.</title>
        <authorList>
            <person name="Goeker M."/>
        </authorList>
    </citation>
    <scope>NUCLEOTIDE SEQUENCE [LARGE SCALE GENOMIC DNA]</scope>
    <source>
        <strain evidence="2 3">DSM 17740</strain>
    </source>
</reference>
<evidence type="ECO:0000256" key="1">
    <source>
        <dbReference type="SAM" id="Phobius"/>
    </source>
</evidence>
<proteinExistence type="predicted"/>
<keyword evidence="1" id="KW-0812">Transmembrane</keyword>
<dbReference type="Pfam" id="PF10966">
    <property type="entry name" value="DUF2768"/>
    <property type="match status" value="1"/>
</dbReference>
<keyword evidence="1" id="KW-1133">Transmembrane helix</keyword>
<sequence>MDPLTKMLIALLSMITMFMANMLILTARKKLKGFFKFLFSVFAYLLLGLSLLMIVAVIFSI</sequence>
<comment type="caution">
    <text evidence="2">The sequence shown here is derived from an EMBL/GenBank/DDBJ whole genome shotgun (WGS) entry which is preliminary data.</text>
</comment>